<evidence type="ECO:0000313" key="1">
    <source>
        <dbReference type="EMBL" id="GMI42094.1"/>
    </source>
</evidence>
<comment type="caution">
    <text evidence="1">The sequence shown here is derived from an EMBL/GenBank/DDBJ whole genome shotgun (WGS) entry which is preliminary data.</text>
</comment>
<protein>
    <submittedName>
        <fullName evidence="1">Uncharacterized protein</fullName>
    </submittedName>
</protein>
<accession>A0A9W7GCL0</accession>
<dbReference type="Proteomes" id="UP001165065">
    <property type="component" value="Unassembled WGS sequence"/>
</dbReference>
<dbReference type="AlphaFoldDB" id="A0A9W7GCL0"/>
<reference evidence="2" key="1">
    <citation type="journal article" date="2023" name="Commun. Biol.">
        <title>Genome analysis of Parmales, the sister group of diatoms, reveals the evolutionary specialization of diatoms from phago-mixotrophs to photoautotrophs.</title>
        <authorList>
            <person name="Ban H."/>
            <person name="Sato S."/>
            <person name="Yoshikawa S."/>
            <person name="Yamada K."/>
            <person name="Nakamura Y."/>
            <person name="Ichinomiya M."/>
            <person name="Sato N."/>
            <person name="Blanc-Mathieu R."/>
            <person name="Endo H."/>
            <person name="Kuwata A."/>
            <person name="Ogata H."/>
        </authorList>
    </citation>
    <scope>NUCLEOTIDE SEQUENCE [LARGE SCALE GENOMIC DNA]</scope>
</reference>
<dbReference type="Pfam" id="PF03382">
    <property type="entry name" value="DUF285"/>
    <property type="match status" value="1"/>
</dbReference>
<keyword evidence="2" id="KW-1185">Reference proteome</keyword>
<evidence type="ECO:0000313" key="2">
    <source>
        <dbReference type="Proteomes" id="UP001165065"/>
    </source>
</evidence>
<organism evidence="1 2">
    <name type="scientific">Triparma columacea</name>
    <dbReference type="NCBI Taxonomy" id="722753"/>
    <lineage>
        <taxon>Eukaryota</taxon>
        <taxon>Sar</taxon>
        <taxon>Stramenopiles</taxon>
        <taxon>Ochrophyta</taxon>
        <taxon>Bolidophyceae</taxon>
        <taxon>Parmales</taxon>
        <taxon>Triparmaceae</taxon>
        <taxon>Triparma</taxon>
    </lineage>
</organism>
<dbReference type="OrthoDB" id="198097at2759"/>
<gene>
    <name evidence="1" type="ORF">TrCOL_g1766</name>
</gene>
<proteinExistence type="predicted"/>
<sequence>MGNMFANSGFNQDLKDWNVEKVTNMRDMFAFNTDFNKDVTGWATNTIGFFGSEAYADMFYESTAWQAAYNYTGSGGICDKASPYGPATCWTPKL</sequence>
<dbReference type="EMBL" id="BRYA01000165">
    <property type="protein sequence ID" value="GMI42094.1"/>
    <property type="molecule type" value="Genomic_DNA"/>
</dbReference>
<dbReference type="InterPro" id="IPR005046">
    <property type="entry name" value="DUF285"/>
</dbReference>
<name>A0A9W7GCL0_9STRA</name>